<organism evidence="1 2">
    <name type="scientific">Streptomyces fildesensis</name>
    <dbReference type="NCBI Taxonomy" id="375757"/>
    <lineage>
        <taxon>Bacteria</taxon>
        <taxon>Bacillati</taxon>
        <taxon>Actinomycetota</taxon>
        <taxon>Actinomycetes</taxon>
        <taxon>Kitasatosporales</taxon>
        <taxon>Streptomycetaceae</taxon>
        <taxon>Streptomyces</taxon>
    </lineage>
</organism>
<protein>
    <recommendedName>
        <fullName evidence="3">HEAT repeat domain-containing protein</fullName>
    </recommendedName>
</protein>
<dbReference type="InterPro" id="IPR011989">
    <property type="entry name" value="ARM-like"/>
</dbReference>
<evidence type="ECO:0000313" key="1">
    <source>
        <dbReference type="EMBL" id="MFI9099537.1"/>
    </source>
</evidence>
<keyword evidence="2" id="KW-1185">Reference proteome</keyword>
<evidence type="ECO:0000313" key="2">
    <source>
        <dbReference type="Proteomes" id="UP001614394"/>
    </source>
</evidence>
<name>A0ABW8C0Y0_9ACTN</name>
<dbReference type="Gene3D" id="1.25.10.10">
    <property type="entry name" value="Leucine-rich Repeat Variant"/>
    <property type="match status" value="1"/>
</dbReference>
<gene>
    <name evidence="1" type="ORF">ACIGXA_03360</name>
</gene>
<accession>A0ABW8C0Y0</accession>
<dbReference type="Proteomes" id="UP001614394">
    <property type="component" value="Unassembled WGS sequence"/>
</dbReference>
<sequence>MTSKIEALVQQLDDTTGASNDARAKLIYMGSDATPAITAGLPSLDGFSQLTTIEVFEQLADAQRGPALIGLLDSEHPAVREWSAIALG</sequence>
<dbReference type="InterPro" id="IPR016024">
    <property type="entry name" value="ARM-type_fold"/>
</dbReference>
<proteinExistence type="predicted"/>
<dbReference type="SUPFAM" id="SSF48371">
    <property type="entry name" value="ARM repeat"/>
    <property type="match status" value="1"/>
</dbReference>
<evidence type="ECO:0008006" key="3">
    <source>
        <dbReference type="Google" id="ProtNLM"/>
    </source>
</evidence>
<dbReference type="RefSeq" id="WP_399643964.1">
    <property type="nucleotide sequence ID" value="NZ_JBITYG010000001.1"/>
</dbReference>
<comment type="caution">
    <text evidence="1">The sequence shown here is derived from an EMBL/GenBank/DDBJ whole genome shotgun (WGS) entry which is preliminary data.</text>
</comment>
<dbReference type="EMBL" id="JBITYG010000001">
    <property type="protein sequence ID" value="MFI9099537.1"/>
    <property type="molecule type" value="Genomic_DNA"/>
</dbReference>
<reference evidence="1 2" key="1">
    <citation type="submission" date="2024-10" db="EMBL/GenBank/DDBJ databases">
        <title>The Natural Products Discovery Center: Release of the First 8490 Sequenced Strains for Exploring Actinobacteria Biosynthetic Diversity.</title>
        <authorList>
            <person name="Kalkreuter E."/>
            <person name="Kautsar S.A."/>
            <person name="Yang D."/>
            <person name="Bader C.D."/>
            <person name="Teijaro C.N."/>
            <person name="Fluegel L."/>
            <person name="Davis C.M."/>
            <person name="Simpson J.R."/>
            <person name="Lauterbach L."/>
            <person name="Steele A.D."/>
            <person name="Gui C."/>
            <person name="Meng S."/>
            <person name="Li G."/>
            <person name="Viehrig K."/>
            <person name="Ye F."/>
            <person name="Su P."/>
            <person name="Kiefer A.F."/>
            <person name="Nichols A."/>
            <person name="Cepeda A.J."/>
            <person name="Yan W."/>
            <person name="Fan B."/>
            <person name="Jiang Y."/>
            <person name="Adhikari A."/>
            <person name="Zheng C.-J."/>
            <person name="Schuster L."/>
            <person name="Cowan T.M."/>
            <person name="Smanski M.J."/>
            <person name="Chevrette M.G."/>
            <person name="De Carvalho L.P.S."/>
            <person name="Shen B."/>
        </authorList>
    </citation>
    <scope>NUCLEOTIDE SEQUENCE [LARGE SCALE GENOMIC DNA]</scope>
    <source>
        <strain evidence="1 2">NPDC053399</strain>
    </source>
</reference>